<feature type="compositionally biased region" description="Polar residues" evidence="1">
    <location>
        <begin position="50"/>
        <end position="60"/>
    </location>
</feature>
<feature type="non-terminal residue" evidence="2">
    <location>
        <position position="1"/>
    </location>
</feature>
<evidence type="ECO:0000256" key="1">
    <source>
        <dbReference type="SAM" id="MobiDB-lite"/>
    </source>
</evidence>
<sequence>YDYEIRYHPGKANAVANALNWKERLKLRRARDMIMTIHSSIKARILEAQSEASKGVNTPTKMLKRLDKQL</sequence>
<dbReference type="GO" id="GO:0003964">
    <property type="term" value="F:RNA-directed DNA polymerase activity"/>
    <property type="evidence" value="ECO:0007669"/>
    <property type="project" value="UniProtKB-KW"/>
</dbReference>
<feature type="region of interest" description="Disordered" evidence="1">
    <location>
        <begin position="50"/>
        <end position="70"/>
    </location>
</feature>
<dbReference type="AlphaFoldDB" id="A0A699TH30"/>
<keyword evidence="2" id="KW-0548">Nucleotidyltransferase</keyword>
<evidence type="ECO:0000313" key="2">
    <source>
        <dbReference type="EMBL" id="GFD09902.1"/>
    </source>
</evidence>
<protein>
    <submittedName>
        <fullName evidence="2">Reverse transcriptase domain-containing protein</fullName>
    </submittedName>
</protein>
<dbReference type="EMBL" id="BKCJ011248738">
    <property type="protein sequence ID" value="GFD09902.1"/>
    <property type="molecule type" value="Genomic_DNA"/>
</dbReference>
<organism evidence="2">
    <name type="scientific">Tanacetum cinerariifolium</name>
    <name type="common">Dalmatian daisy</name>
    <name type="synonym">Chrysanthemum cinerariifolium</name>
    <dbReference type="NCBI Taxonomy" id="118510"/>
    <lineage>
        <taxon>Eukaryota</taxon>
        <taxon>Viridiplantae</taxon>
        <taxon>Streptophyta</taxon>
        <taxon>Embryophyta</taxon>
        <taxon>Tracheophyta</taxon>
        <taxon>Spermatophyta</taxon>
        <taxon>Magnoliopsida</taxon>
        <taxon>eudicotyledons</taxon>
        <taxon>Gunneridae</taxon>
        <taxon>Pentapetalae</taxon>
        <taxon>asterids</taxon>
        <taxon>campanulids</taxon>
        <taxon>Asterales</taxon>
        <taxon>Asteraceae</taxon>
        <taxon>Asteroideae</taxon>
        <taxon>Anthemideae</taxon>
        <taxon>Anthemidinae</taxon>
        <taxon>Tanacetum</taxon>
    </lineage>
</organism>
<name>A0A699TH30_TANCI</name>
<gene>
    <name evidence="2" type="ORF">Tci_881871</name>
</gene>
<keyword evidence="2" id="KW-0808">Transferase</keyword>
<accession>A0A699TH30</accession>
<proteinExistence type="predicted"/>
<reference evidence="2" key="1">
    <citation type="journal article" date="2019" name="Sci. Rep.">
        <title>Draft genome of Tanacetum cinerariifolium, the natural source of mosquito coil.</title>
        <authorList>
            <person name="Yamashiro T."/>
            <person name="Shiraishi A."/>
            <person name="Satake H."/>
            <person name="Nakayama K."/>
        </authorList>
    </citation>
    <scope>NUCLEOTIDE SEQUENCE</scope>
</reference>
<keyword evidence="2" id="KW-0695">RNA-directed DNA polymerase</keyword>
<comment type="caution">
    <text evidence="2">The sequence shown here is derived from an EMBL/GenBank/DDBJ whole genome shotgun (WGS) entry which is preliminary data.</text>
</comment>